<keyword evidence="2" id="KW-1133">Transmembrane helix</keyword>
<dbReference type="Proteomes" id="UP000011592">
    <property type="component" value="Unassembled WGS sequence"/>
</dbReference>
<accession>L9YWC4</accession>
<keyword evidence="2" id="KW-0472">Membrane</keyword>
<comment type="caution">
    <text evidence="4">The sequence shown here is derived from an EMBL/GenBank/DDBJ whole genome shotgun (WGS) entry which is preliminary data.</text>
</comment>
<dbReference type="InterPro" id="IPR050570">
    <property type="entry name" value="Cell_wall_metabolism_enzyme"/>
</dbReference>
<feature type="transmembrane region" description="Helical" evidence="2">
    <location>
        <begin position="464"/>
        <end position="483"/>
    </location>
</feature>
<dbReference type="InterPro" id="IPR011055">
    <property type="entry name" value="Dup_hybrid_motif"/>
</dbReference>
<dbReference type="EMBL" id="AOIJ01000063">
    <property type="protein sequence ID" value="ELY77208.1"/>
    <property type="molecule type" value="Genomic_DNA"/>
</dbReference>
<proteinExistence type="predicted"/>
<feature type="transmembrane region" description="Helical" evidence="2">
    <location>
        <begin position="90"/>
        <end position="110"/>
    </location>
</feature>
<dbReference type="PANTHER" id="PTHR21666">
    <property type="entry name" value="PEPTIDASE-RELATED"/>
    <property type="match status" value="1"/>
</dbReference>
<feature type="transmembrane region" description="Helical" evidence="2">
    <location>
        <begin position="47"/>
        <end position="65"/>
    </location>
</feature>
<evidence type="ECO:0000313" key="5">
    <source>
        <dbReference type="Proteomes" id="UP000011592"/>
    </source>
</evidence>
<dbReference type="GO" id="GO:0004222">
    <property type="term" value="F:metalloendopeptidase activity"/>
    <property type="evidence" value="ECO:0007669"/>
    <property type="project" value="TreeGrafter"/>
</dbReference>
<keyword evidence="2" id="KW-0812">Transmembrane</keyword>
<keyword evidence="1" id="KW-0732">Signal</keyword>
<feature type="transmembrane region" description="Helical" evidence="2">
    <location>
        <begin position="379"/>
        <end position="397"/>
    </location>
</feature>
<dbReference type="Gene3D" id="2.70.70.10">
    <property type="entry name" value="Glucose Permease (Domain IIA)"/>
    <property type="match status" value="1"/>
</dbReference>
<dbReference type="PATRIC" id="fig|1230459.4.peg.3427"/>
<gene>
    <name evidence="4" type="ORF">C486_17225</name>
</gene>
<feature type="transmembrane region" description="Helical" evidence="2">
    <location>
        <begin position="20"/>
        <end position="40"/>
    </location>
</feature>
<dbReference type="SUPFAM" id="SSF51261">
    <property type="entry name" value="Duplicated hybrid motif"/>
    <property type="match status" value="1"/>
</dbReference>
<keyword evidence="5" id="KW-1185">Reference proteome</keyword>
<sequence length="497" mass="53538">MSNQASSPSLGSRLRERIQSISPFSLTLLGLIGILGNLFSQLEILKLFHLFWFFTLWPFVSMLLGDTKQSLGVGTDDEGPRDWLEMDNGWRGHVAFLLGIPLSVFNPLLFRQDAMQLLGSLVAIGRHGGSLPDPETYDQATNYRLPVEGTWTVVNGSSIKEYSHSWFPATQRYAYDFVITDEEGRSRPAGTDTSIENYYCYDQPVLAPADGVVFDVHDDDPELGRAGGWSHPLKRSVTGNAVTIRHAEDEYSNLVHLVPGSIEVKPGDRVTRGEQIGRCGNSGNSAEPHLHFQLQDHPTFEISAGLPVRFDGVDVDTPEVDIVEETGWTEPDGSGSYIHVGQRVSHTTDGKPHQTEGTASPSEVTAFSGLSRVRTLGRVATGVSIGGFVTVLGGLVVPSLQTIALALAGLAGLGLVYQAGQNLVDGTRVRLGALGTVCGVGVASALVGAFAAQDILTTLDSSGIGTGMFVTGFLFYIAVWEYGRRDLFQVISGVDDK</sequence>
<evidence type="ECO:0000256" key="1">
    <source>
        <dbReference type="ARBA" id="ARBA00022729"/>
    </source>
</evidence>
<evidence type="ECO:0000313" key="4">
    <source>
        <dbReference type="EMBL" id="ELY77208.1"/>
    </source>
</evidence>
<dbReference type="Pfam" id="PF01551">
    <property type="entry name" value="Peptidase_M23"/>
    <property type="match status" value="1"/>
</dbReference>
<dbReference type="InterPro" id="IPR016047">
    <property type="entry name" value="M23ase_b-sheet_dom"/>
</dbReference>
<feature type="domain" description="M23ase beta-sheet core" evidence="3">
    <location>
        <begin position="201"/>
        <end position="296"/>
    </location>
</feature>
<evidence type="ECO:0000259" key="3">
    <source>
        <dbReference type="Pfam" id="PF01551"/>
    </source>
</evidence>
<dbReference type="CDD" id="cd12797">
    <property type="entry name" value="M23_peptidase"/>
    <property type="match status" value="1"/>
</dbReference>
<feature type="transmembrane region" description="Helical" evidence="2">
    <location>
        <begin position="403"/>
        <end position="419"/>
    </location>
</feature>
<organism evidence="4 5">
    <name type="scientific">Natrinema gari JCM 14663</name>
    <dbReference type="NCBI Taxonomy" id="1230459"/>
    <lineage>
        <taxon>Archaea</taxon>
        <taxon>Methanobacteriati</taxon>
        <taxon>Methanobacteriota</taxon>
        <taxon>Stenosarchaea group</taxon>
        <taxon>Halobacteria</taxon>
        <taxon>Halobacteriales</taxon>
        <taxon>Natrialbaceae</taxon>
        <taxon>Natrinema</taxon>
    </lineage>
</organism>
<protein>
    <submittedName>
        <fullName evidence="4">Peptidase M23</fullName>
    </submittedName>
</protein>
<reference evidence="4 5" key="1">
    <citation type="journal article" date="2014" name="PLoS Genet.">
        <title>Phylogenetically driven sequencing of extremely halophilic archaea reveals strategies for static and dynamic osmo-response.</title>
        <authorList>
            <person name="Becker E.A."/>
            <person name="Seitzer P.M."/>
            <person name="Tritt A."/>
            <person name="Larsen D."/>
            <person name="Krusor M."/>
            <person name="Yao A.I."/>
            <person name="Wu D."/>
            <person name="Madern D."/>
            <person name="Eisen J.A."/>
            <person name="Darling A.E."/>
            <person name="Facciotti M.T."/>
        </authorList>
    </citation>
    <scope>NUCLEOTIDE SEQUENCE [LARGE SCALE GENOMIC DNA]</scope>
    <source>
        <strain evidence="4 5">JCM 14663</strain>
    </source>
</reference>
<evidence type="ECO:0000256" key="2">
    <source>
        <dbReference type="SAM" id="Phobius"/>
    </source>
</evidence>
<dbReference type="PANTHER" id="PTHR21666:SF289">
    <property type="entry name" value="L-ALA--D-GLU ENDOPEPTIDASE"/>
    <property type="match status" value="1"/>
</dbReference>
<feature type="transmembrane region" description="Helical" evidence="2">
    <location>
        <begin position="431"/>
        <end position="452"/>
    </location>
</feature>
<dbReference type="AlphaFoldDB" id="L9YWC4"/>
<name>L9YWC4_9EURY</name>
<dbReference type="RefSeq" id="WP_008458055.1">
    <property type="nucleotide sequence ID" value="NZ_AOIJ01000063.1"/>
</dbReference>